<dbReference type="GO" id="GO:0005737">
    <property type="term" value="C:cytoplasm"/>
    <property type="evidence" value="ECO:0007669"/>
    <property type="project" value="TreeGrafter"/>
</dbReference>
<dbReference type="Pfam" id="PF17820">
    <property type="entry name" value="PDZ_6"/>
    <property type="match status" value="1"/>
</dbReference>
<dbReference type="SUPFAM" id="SSF50156">
    <property type="entry name" value="PDZ domain-like"/>
    <property type="match status" value="2"/>
</dbReference>
<dbReference type="PANTHER" id="PTHR12345:SF3">
    <property type="entry name" value="PDZ DOMAIN-CONTAINING PROTEIN"/>
    <property type="match status" value="1"/>
</dbReference>
<gene>
    <name evidence="3" type="primary">SDCBP_1</name>
    <name evidence="3" type="ORF">g.19861</name>
</gene>
<sequence length="302" mass="32879">MSNLYPSLEDFKYDLLMNSKHPASNIGTHLRGVANGIPHSGAIIQNGHQKYSATSEVGSLYPSFSNGHHIGAHLDHDLYSIGAQSSSVSVPGKSAFIAPLSGYSQAHRYQPSNTIRPVVICKDSIGKVGLRLASVQGGVFVVLVYANSPAAMAGLKFGDQILEINDVPVAGYSMNKVHELIKKASPDELRFAIRDRPFERTVTLHKDQNGLVGFIFNKQGRIVSIVKDSSAARNGLLIDHNILEINAQNIVGLDESEIRTILDNCGDVVILTVMPSKIFETMIKETDPKLIRKNMDHTAPDI</sequence>
<dbReference type="SMART" id="SM00228">
    <property type="entry name" value="PDZ"/>
    <property type="match status" value="2"/>
</dbReference>
<dbReference type="InterPro" id="IPR051230">
    <property type="entry name" value="APP-Binding"/>
</dbReference>
<dbReference type="GO" id="GO:0005886">
    <property type="term" value="C:plasma membrane"/>
    <property type="evidence" value="ECO:0007669"/>
    <property type="project" value="TreeGrafter"/>
</dbReference>
<organism evidence="3">
    <name type="scientific">Aceria tosichella</name>
    <name type="common">wheat curl mite</name>
    <dbReference type="NCBI Taxonomy" id="561515"/>
    <lineage>
        <taxon>Eukaryota</taxon>
        <taxon>Metazoa</taxon>
        <taxon>Ecdysozoa</taxon>
        <taxon>Arthropoda</taxon>
        <taxon>Chelicerata</taxon>
        <taxon>Arachnida</taxon>
        <taxon>Acari</taxon>
        <taxon>Acariformes</taxon>
        <taxon>Trombidiformes</taxon>
        <taxon>Prostigmata</taxon>
        <taxon>Eupodina</taxon>
        <taxon>Eriophyoidea</taxon>
        <taxon>Eriophyidae</taxon>
        <taxon>Eriophyinae</taxon>
        <taxon>Aceriini</taxon>
        <taxon>Aceria</taxon>
    </lineage>
</organism>
<feature type="domain" description="PDZ" evidence="2">
    <location>
        <begin position="201"/>
        <end position="277"/>
    </location>
</feature>
<dbReference type="InterPro" id="IPR036034">
    <property type="entry name" value="PDZ_sf"/>
</dbReference>
<evidence type="ECO:0000313" key="3">
    <source>
        <dbReference type="EMBL" id="MDE50139.1"/>
    </source>
</evidence>
<dbReference type="AlphaFoldDB" id="A0A6G1SIF2"/>
<dbReference type="PANTHER" id="PTHR12345">
    <property type="entry name" value="SYNTENIN RELATED"/>
    <property type="match status" value="1"/>
</dbReference>
<dbReference type="PROSITE" id="PS50106">
    <property type="entry name" value="PDZ"/>
    <property type="match status" value="2"/>
</dbReference>
<dbReference type="EMBL" id="GGYP01005368">
    <property type="protein sequence ID" value="MDE50139.1"/>
    <property type="molecule type" value="Transcribed_RNA"/>
</dbReference>
<proteinExistence type="predicted"/>
<reference evidence="3" key="1">
    <citation type="submission" date="2018-10" db="EMBL/GenBank/DDBJ databases">
        <title>Transcriptome assembly of Aceria tosichella (Wheat curl mite) Type 2.</title>
        <authorList>
            <person name="Scully E.D."/>
            <person name="Geib S.M."/>
            <person name="Palmer N.A."/>
            <person name="Gupta A.K."/>
            <person name="Sarath G."/>
            <person name="Tatineni S."/>
        </authorList>
    </citation>
    <scope>NUCLEOTIDE SEQUENCE</scope>
    <source>
        <strain evidence="3">LincolnNE</strain>
    </source>
</reference>
<protein>
    <submittedName>
        <fullName evidence="3">Syntenin-1</fullName>
    </submittedName>
</protein>
<evidence type="ECO:0000259" key="2">
    <source>
        <dbReference type="PROSITE" id="PS50106"/>
    </source>
</evidence>
<dbReference type="Pfam" id="PF00595">
    <property type="entry name" value="PDZ"/>
    <property type="match status" value="1"/>
</dbReference>
<dbReference type="InterPro" id="IPR041489">
    <property type="entry name" value="PDZ_6"/>
</dbReference>
<accession>A0A6G1SIF2</accession>
<dbReference type="CDD" id="cd06721">
    <property type="entry name" value="PDZ1_syntenin-like"/>
    <property type="match status" value="1"/>
</dbReference>
<name>A0A6G1SIF2_9ACAR</name>
<dbReference type="FunFam" id="2.30.42.10:FF:000043">
    <property type="entry name" value="Syntenin-1 isoform X1"/>
    <property type="match status" value="1"/>
</dbReference>
<evidence type="ECO:0000256" key="1">
    <source>
        <dbReference type="ARBA" id="ARBA00022737"/>
    </source>
</evidence>
<dbReference type="Gene3D" id="2.30.42.10">
    <property type="match status" value="2"/>
</dbReference>
<feature type="domain" description="PDZ" evidence="2">
    <location>
        <begin position="117"/>
        <end position="184"/>
    </location>
</feature>
<dbReference type="InterPro" id="IPR001478">
    <property type="entry name" value="PDZ"/>
</dbReference>
<keyword evidence="1" id="KW-0677">Repeat</keyword>